<dbReference type="PANTHER" id="PTHR12110:SF41">
    <property type="entry name" value="INOSOSE DEHYDRATASE"/>
    <property type="match status" value="1"/>
</dbReference>
<dbReference type="EMBL" id="UINC01042403">
    <property type="protein sequence ID" value="SVB45003.1"/>
    <property type="molecule type" value="Genomic_DNA"/>
</dbReference>
<reference evidence="2" key="1">
    <citation type="submission" date="2018-05" db="EMBL/GenBank/DDBJ databases">
        <authorList>
            <person name="Lanie J.A."/>
            <person name="Ng W.-L."/>
            <person name="Kazmierczak K.M."/>
            <person name="Andrzejewski T.M."/>
            <person name="Davidsen T.M."/>
            <person name="Wayne K.J."/>
            <person name="Tettelin H."/>
            <person name="Glass J.I."/>
            <person name="Rusch D."/>
            <person name="Podicherti R."/>
            <person name="Tsui H.-C.T."/>
            <person name="Winkler M.E."/>
        </authorList>
    </citation>
    <scope>NUCLEOTIDE SEQUENCE</scope>
</reference>
<gene>
    <name evidence="2" type="ORF">METZ01_LOCUS197857</name>
</gene>
<dbReference type="PANTHER" id="PTHR12110">
    <property type="entry name" value="HYDROXYPYRUVATE ISOMERASE"/>
    <property type="match status" value="1"/>
</dbReference>
<sequence length="297" mass="32617">MNLNRRSFLQTTLTTAAAAGATWFDVPQIFAKSVKLSDARAASLKKYGGFPMGIQSYSLRAFGIDGKEGALQKIDDLGIHWVEFFGRHYPITPDKKKISEMNAKLAKHDMSVSSHGVNGFGKNHEANEKIFQFAKLAGIPNISANPKPDSFESLDKLVKKYDIRIAIHNHGPDALYDKIEDGLKAVKGHDKRIGFCADLGHYIRSSEDPVEVIHKLGDRLYGIHLKDFAEQKKKTHGVILGKGHLDVVGVFKALKKVRFPANGALSLEYEENSANPIPDIKECLAITAAGAQKALKG</sequence>
<dbReference type="AlphaFoldDB" id="A0A382E4V6"/>
<proteinExistence type="predicted"/>
<dbReference type="Gene3D" id="3.20.20.150">
    <property type="entry name" value="Divalent-metal-dependent TIM barrel enzymes"/>
    <property type="match status" value="1"/>
</dbReference>
<dbReference type="InterPro" id="IPR013022">
    <property type="entry name" value="Xyl_isomerase-like_TIM-brl"/>
</dbReference>
<dbReference type="InterPro" id="IPR006311">
    <property type="entry name" value="TAT_signal"/>
</dbReference>
<name>A0A382E4V6_9ZZZZ</name>
<organism evidence="2">
    <name type="scientific">marine metagenome</name>
    <dbReference type="NCBI Taxonomy" id="408172"/>
    <lineage>
        <taxon>unclassified sequences</taxon>
        <taxon>metagenomes</taxon>
        <taxon>ecological metagenomes</taxon>
    </lineage>
</organism>
<evidence type="ECO:0000313" key="2">
    <source>
        <dbReference type="EMBL" id="SVB45003.1"/>
    </source>
</evidence>
<dbReference type="InterPro" id="IPR050312">
    <property type="entry name" value="IolE/XylAMocC-like"/>
</dbReference>
<accession>A0A382E4V6</accession>
<dbReference type="Pfam" id="PF01261">
    <property type="entry name" value="AP_endonuc_2"/>
    <property type="match status" value="1"/>
</dbReference>
<dbReference type="InterPro" id="IPR036237">
    <property type="entry name" value="Xyl_isomerase-like_sf"/>
</dbReference>
<protein>
    <recommendedName>
        <fullName evidence="1">Xylose isomerase-like TIM barrel domain-containing protein</fullName>
    </recommendedName>
</protein>
<dbReference type="PROSITE" id="PS51318">
    <property type="entry name" value="TAT"/>
    <property type="match status" value="1"/>
</dbReference>
<dbReference type="SUPFAM" id="SSF51658">
    <property type="entry name" value="Xylose isomerase-like"/>
    <property type="match status" value="1"/>
</dbReference>
<feature type="domain" description="Xylose isomerase-like TIM barrel" evidence="1">
    <location>
        <begin position="151"/>
        <end position="280"/>
    </location>
</feature>
<evidence type="ECO:0000259" key="1">
    <source>
        <dbReference type="Pfam" id="PF01261"/>
    </source>
</evidence>